<name>A0A1H5MSH6_PSEDM</name>
<sequence length="132" mass="14448">MRLLYPLAISAFLLVGCANNQQSDALKAEAQRTTPQCQSDDECQVMWSAARRWVLSNAGTKIQNYGADYLDTYNPIANSPRLAAQVSKDAIGSGKYQIIAKLWCDNIFGCQPGAWEALVDFNRSVNTAAGKN</sequence>
<proteinExistence type="predicted"/>
<evidence type="ECO:0008006" key="4">
    <source>
        <dbReference type="Google" id="ProtNLM"/>
    </source>
</evidence>
<feature type="chain" id="PRO_5010190827" description="Lipoprotein" evidence="1">
    <location>
        <begin position="21"/>
        <end position="132"/>
    </location>
</feature>
<protein>
    <recommendedName>
        <fullName evidence="4">Lipoprotein</fullName>
    </recommendedName>
</protein>
<dbReference type="PROSITE" id="PS51257">
    <property type="entry name" value="PROKAR_LIPOPROTEIN"/>
    <property type="match status" value="1"/>
</dbReference>
<feature type="signal peptide" evidence="1">
    <location>
        <begin position="1"/>
        <end position="20"/>
    </location>
</feature>
<reference evidence="2" key="1">
    <citation type="submission" date="2016-10" db="EMBL/GenBank/DDBJ databases">
        <authorList>
            <person name="Varghese N."/>
            <person name="Submissions S."/>
        </authorList>
    </citation>
    <scope>NUCLEOTIDE SEQUENCE [LARGE SCALE GENOMIC DNA]</scope>
    <source>
        <strain evidence="2">LMG 25555</strain>
    </source>
</reference>
<dbReference type="RefSeq" id="WP_139272544.1">
    <property type="nucleotide sequence ID" value="NZ_FNUD01000002.1"/>
</dbReference>
<evidence type="ECO:0000313" key="2">
    <source>
        <dbReference type="EMBL" id="SEE91318.1"/>
    </source>
</evidence>
<evidence type="ECO:0000256" key="1">
    <source>
        <dbReference type="SAM" id="SignalP"/>
    </source>
</evidence>
<dbReference type="OrthoDB" id="9108475at2"/>
<evidence type="ECO:0000313" key="3">
    <source>
        <dbReference type="Proteomes" id="UP000183613"/>
    </source>
</evidence>
<gene>
    <name evidence="2" type="ORF">SAMN04489800_2792</name>
</gene>
<keyword evidence="3" id="KW-1185">Reference proteome</keyword>
<comment type="caution">
    <text evidence="2">The sequence shown here is derived from an EMBL/GenBank/DDBJ whole genome shotgun (WGS) entry which is preliminary data.</text>
</comment>
<organism evidence="2 3">
    <name type="scientific">Pseudomonas deceptionensis</name>
    <dbReference type="NCBI Taxonomy" id="882211"/>
    <lineage>
        <taxon>Bacteria</taxon>
        <taxon>Pseudomonadati</taxon>
        <taxon>Pseudomonadota</taxon>
        <taxon>Gammaproteobacteria</taxon>
        <taxon>Pseudomonadales</taxon>
        <taxon>Pseudomonadaceae</taxon>
        <taxon>Pseudomonas</taxon>
    </lineage>
</organism>
<keyword evidence="1" id="KW-0732">Signal</keyword>
<dbReference type="EMBL" id="FNUD01000002">
    <property type="protein sequence ID" value="SEE91318.1"/>
    <property type="molecule type" value="Genomic_DNA"/>
</dbReference>
<dbReference type="Proteomes" id="UP000183613">
    <property type="component" value="Unassembled WGS sequence"/>
</dbReference>
<accession>A0A1H5MSH6</accession>
<dbReference type="AlphaFoldDB" id="A0A1H5MSH6"/>